<dbReference type="STRING" id="47428.A0A284QZX5"/>
<dbReference type="OMA" id="WRAFTHG"/>
<feature type="transmembrane region" description="Helical" evidence="1">
    <location>
        <begin position="43"/>
        <end position="61"/>
    </location>
</feature>
<evidence type="ECO:0000313" key="2">
    <source>
        <dbReference type="EMBL" id="SJL02016.1"/>
    </source>
</evidence>
<dbReference type="EMBL" id="FUEG01000003">
    <property type="protein sequence ID" value="SJL02016.1"/>
    <property type="molecule type" value="Genomic_DNA"/>
</dbReference>
<protein>
    <submittedName>
        <fullName evidence="2">Uncharacterized protein</fullName>
    </submittedName>
</protein>
<dbReference type="Proteomes" id="UP000219338">
    <property type="component" value="Unassembled WGS sequence"/>
</dbReference>
<dbReference type="AlphaFoldDB" id="A0A284QZX5"/>
<keyword evidence="1" id="KW-0472">Membrane</keyword>
<evidence type="ECO:0000313" key="3">
    <source>
        <dbReference type="Proteomes" id="UP000219338"/>
    </source>
</evidence>
<keyword evidence="1" id="KW-1133">Transmembrane helix</keyword>
<organism evidence="2 3">
    <name type="scientific">Armillaria ostoyae</name>
    <name type="common">Armillaria root rot fungus</name>
    <dbReference type="NCBI Taxonomy" id="47428"/>
    <lineage>
        <taxon>Eukaryota</taxon>
        <taxon>Fungi</taxon>
        <taxon>Dikarya</taxon>
        <taxon>Basidiomycota</taxon>
        <taxon>Agaricomycotina</taxon>
        <taxon>Agaricomycetes</taxon>
        <taxon>Agaricomycetidae</taxon>
        <taxon>Agaricales</taxon>
        <taxon>Marasmiineae</taxon>
        <taxon>Physalacriaceae</taxon>
        <taxon>Armillaria</taxon>
    </lineage>
</organism>
<reference evidence="3" key="1">
    <citation type="journal article" date="2017" name="Nat. Ecol. Evol.">
        <title>Genome expansion and lineage-specific genetic innovations in the forest pathogenic fungi Armillaria.</title>
        <authorList>
            <person name="Sipos G."/>
            <person name="Prasanna A.N."/>
            <person name="Walter M.C."/>
            <person name="O'Connor E."/>
            <person name="Balint B."/>
            <person name="Krizsan K."/>
            <person name="Kiss B."/>
            <person name="Hess J."/>
            <person name="Varga T."/>
            <person name="Slot J."/>
            <person name="Riley R."/>
            <person name="Boka B."/>
            <person name="Rigling D."/>
            <person name="Barry K."/>
            <person name="Lee J."/>
            <person name="Mihaltcheva S."/>
            <person name="LaButti K."/>
            <person name="Lipzen A."/>
            <person name="Waldron R."/>
            <person name="Moloney N.M."/>
            <person name="Sperisen C."/>
            <person name="Kredics L."/>
            <person name="Vagvoelgyi C."/>
            <person name="Patrignani A."/>
            <person name="Fitzpatrick D."/>
            <person name="Nagy I."/>
            <person name="Doyle S."/>
            <person name="Anderson J.B."/>
            <person name="Grigoriev I.V."/>
            <person name="Gueldener U."/>
            <person name="Muensterkoetter M."/>
            <person name="Nagy L.G."/>
        </authorList>
    </citation>
    <scope>NUCLEOTIDE SEQUENCE [LARGE SCALE GENOMIC DNA]</scope>
    <source>
        <strain evidence="3">C18/9</strain>
    </source>
</reference>
<feature type="transmembrane region" description="Helical" evidence="1">
    <location>
        <begin position="73"/>
        <end position="93"/>
    </location>
</feature>
<evidence type="ECO:0000256" key="1">
    <source>
        <dbReference type="SAM" id="Phobius"/>
    </source>
</evidence>
<proteinExistence type="predicted"/>
<gene>
    <name evidence="2" type="ORF">ARMOST_05340</name>
</gene>
<dbReference type="OrthoDB" id="3266871at2759"/>
<accession>A0A284QZX5</accession>
<keyword evidence="1" id="KW-0812">Transmembrane</keyword>
<keyword evidence="3" id="KW-1185">Reference proteome</keyword>
<name>A0A284QZX5_ARMOS</name>
<sequence>MPSLFRENPVRSTSALVATLAVGWAITKLLSSLHAFHLTQTSVAMMAIASLMLLVMLHHRREGQLLTQTQEEMILIAGFGLFWVAVLLAWRAFTHGSVSPGRAGTMGATSSRREAGFTGGALPYPCSADDIYCVVEEWSFF</sequence>